<gene>
    <name evidence="1" type="ORF">LCGC14_2357180</name>
</gene>
<protein>
    <submittedName>
        <fullName evidence="1">Uncharacterized protein</fullName>
    </submittedName>
</protein>
<accession>A0A0F9CV01</accession>
<dbReference type="EMBL" id="LAZR01034442">
    <property type="protein sequence ID" value="KKL45291.1"/>
    <property type="molecule type" value="Genomic_DNA"/>
</dbReference>
<dbReference type="AlphaFoldDB" id="A0A0F9CV01"/>
<proteinExistence type="predicted"/>
<evidence type="ECO:0000313" key="1">
    <source>
        <dbReference type="EMBL" id="KKL45291.1"/>
    </source>
</evidence>
<reference evidence="1" key="1">
    <citation type="journal article" date="2015" name="Nature">
        <title>Complex archaea that bridge the gap between prokaryotes and eukaryotes.</title>
        <authorList>
            <person name="Spang A."/>
            <person name="Saw J.H."/>
            <person name="Jorgensen S.L."/>
            <person name="Zaremba-Niedzwiedzka K."/>
            <person name="Martijn J."/>
            <person name="Lind A.E."/>
            <person name="van Eijk R."/>
            <person name="Schleper C."/>
            <person name="Guy L."/>
            <person name="Ettema T.J."/>
        </authorList>
    </citation>
    <scope>NUCLEOTIDE SEQUENCE</scope>
</reference>
<comment type="caution">
    <text evidence="1">The sequence shown here is derived from an EMBL/GenBank/DDBJ whole genome shotgun (WGS) entry which is preliminary data.</text>
</comment>
<name>A0A0F9CV01_9ZZZZ</name>
<organism evidence="1">
    <name type="scientific">marine sediment metagenome</name>
    <dbReference type="NCBI Taxonomy" id="412755"/>
    <lineage>
        <taxon>unclassified sequences</taxon>
        <taxon>metagenomes</taxon>
        <taxon>ecological metagenomes</taxon>
    </lineage>
</organism>
<sequence length="54" mass="6037">NGTESKWEGKNALAVAARHHDSTGHTTWCEQTISVRYGPDVLVLIDQEDKIDDQ</sequence>
<feature type="non-terminal residue" evidence="1">
    <location>
        <position position="1"/>
    </location>
</feature>